<dbReference type="Proteomes" id="UP000615446">
    <property type="component" value="Unassembled WGS sequence"/>
</dbReference>
<evidence type="ECO:0000313" key="4">
    <source>
        <dbReference type="Proteomes" id="UP000247702"/>
    </source>
</evidence>
<dbReference type="OrthoDB" id="1861185at2759"/>
<dbReference type="EMBL" id="BLAL01000162">
    <property type="protein sequence ID" value="GES86697.1"/>
    <property type="molecule type" value="Genomic_DNA"/>
</dbReference>
<keyword evidence="4" id="KW-1185">Reference proteome</keyword>
<dbReference type="GO" id="GO:0033063">
    <property type="term" value="C:Rad51B-Rad51C-Rad51D-XRCC2 complex"/>
    <property type="evidence" value="ECO:0007669"/>
    <property type="project" value="InterPro"/>
</dbReference>
<dbReference type="PANTHER" id="PTHR46456">
    <property type="entry name" value="DNA REPAIR PROTEIN RAD51 HOMOLOG 2"/>
    <property type="match status" value="1"/>
</dbReference>
<sequence>MSSTRKLTRLNPKLGKKTIYKLNSFPRTPVNTTKELFSRTELELVERCNFKVETVRNIQKRAAKWIAPEFVSVLDMMTENNSPFFATSLKGLDEALCGGIPFSSITELVGPARSGKTQFCLTLSILATLPETMGGLGGGVCYIDTERSFNADRLTVIAENRLPQYFGKDEQGQANLDKMTSSIRKMDITSSKELTKRLDELQEFIIENNIKLLIVDSIGSLVRKEYQNPVKKCGWGGPLVERNDIYLAESFHIPVVVTNQVITRNQSETVLPRECFRPIKKSREEGPEITAALGNTWAHSVTTRIMMNKFHIRNLSNLKFTILNDLFPPNLQELTIVKSPIAANITIYYTIENEGIVEFISSENLEKEGDKRQQEEVIDPMKEIDKSDVVPGQPLSKKKRKSDVAEWFISALWA</sequence>
<dbReference type="GO" id="GO:0000724">
    <property type="term" value="P:double-strand break repair via homologous recombination"/>
    <property type="evidence" value="ECO:0007669"/>
    <property type="project" value="InterPro"/>
</dbReference>
<gene>
    <name evidence="3" type="ORF">RCL2_001374600</name>
    <name evidence="2" type="ORF">RclHR1_00730029</name>
</gene>
<dbReference type="PANTHER" id="PTHR46456:SF1">
    <property type="entry name" value="DNA REPAIR PROTEIN RAD51 HOMOLOG 2"/>
    <property type="match status" value="1"/>
</dbReference>
<protein>
    <submittedName>
        <fullName evidence="3">DNA repair protein RAD51 homolog 2 isoform X1</fullName>
    </submittedName>
</protein>
<dbReference type="InterPro" id="IPR020588">
    <property type="entry name" value="RecA_ATP-bd"/>
</dbReference>
<dbReference type="GO" id="GO:0003697">
    <property type="term" value="F:single-stranded DNA binding"/>
    <property type="evidence" value="ECO:0007669"/>
    <property type="project" value="TreeGrafter"/>
</dbReference>
<dbReference type="SUPFAM" id="SSF52540">
    <property type="entry name" value="P-loop containing nucleoside triphosphate hydrolases"/>
    <property type="match status" value="1"/>
</dbReference>
<evidence type="ECO:0000313" key="3">
    <source>
        <dbReference type="EMBL" id="GES86697.1"/>
    </source>
</evidence>
<reference evidence="3" key="2">
    <citation type="submission" date="2019-10" db="EMBL/GenBank/DDBJ databases">
        <title>Conservation and host-specific expression of non-tandemly repeated heterogenous ribosome RNA gene in arbuscular mycorrhizal fungi.</title>
        <authorList>
            <person name="Maeda T."/>
            <person name="Kobayashi Y."/>
            <person name="Nakagawa T."/>
            <person name="Ezawa T."/>
            <person name="Yamaguchi K."/>
            <person name="Bino T."/>
            <person name="Nishimoto Y."/>
            <person name="Shigenobu S."/>
            <person name="Kawaguchi M."/>
        </authorList>
    </citation>
    <scope>NUCLEOTIDE SEQUENCE</scope>
    <source>
        <strain evidence="3">HR1</strain>
    </source>
</reference>
<comment type="caution">
    <text evidence="2">The sequence shown here is derived from an EMBL/GenBank/DDBJ whole genome shotgun (WGS) entry which is preliminary data.</text>
</comment>
<dbReference type="GO" id="GO:0005524">
    <property type="term" value="F:ATP binding"/>
    <property type="evidence" value="ECO:0007669"/>
    <property type="project" value="InterPro"/>
</dbReference>
<dbReference type="SMART" id="SM00382">
    <property type="entry name" value="AAA"/>
    <property type="match status" value="1"/>
</dbReference>
<dbReference type="InterPro" id="IPR003593">
    <property type="entry name" value="AAA+_ATPase"/>
</dbReference>
<organism evidence="2 4">
    <name type="scientific">Rhizophagus clarus</name>
    <dbReference type="NCBI Taxonomy" id="94130"/>
    <lineage>
        <taxon>Eukaryota</taxon>
        <taxon>Fungi</taxon>
        <taxon>Fungi incertae sedis</taxon>
        <taxon>Mucoromycota</taxon>
        <taxon>Glomeromycotina</taxon>
        <taxon>Glomeromycetes</taxon>
        <taxon>Glomerales</taxon>
        <taxon>Glomeraceae</taxon>
        <taxon>Rhizophagus</taxon>
    </lineage>
</organism>
<dbReference type="GO" id="GO:0005657">
    <property type="term" value="C:replication fork"/>
    <property type="evidence" value="ECO:0007669"/>
    <property type="project" value="TreeGrafter"/>
</dbReference>
<dbReference type="InterPro" id="IPR030548">
    <property type="entry name" value="RAD51B"/>
</dbReference>
<dbReference type="InterPro" id="IPR013632">
    <property type="entry name" value="Rad51_C"/>
</dbReference>
<dbReference type="EMBL" id="BEXD01004126">
    <property type="protein sequence ID" value="GBC07180.1"/>
    <property type="molecule type" value="Genomic_DNA"/>
</dbReference>
<feature type="domain" description="RecA family profile 1" evidence="1">
    <location>
        <begin position="81"/>
        <end position="261"/>
    </location>
</feature>
<dbReference type="Proteomes" id="UP000247702">
    <property type="component" value="Unassembled WGS sequence"/>
</dbReference>
<evidence type="ECO:0000259" key="1">
    <source>
        <dbReference type="PROSITE" id="PS50162"/>
    </source>
</evidence>
<name>A0A2Z6SBR3_9GLOM</name>
<reference evidence="2 4" key="1">
    <citation type="submission" date="2017-11" db="EMBL/GenBank/DDBJ databases">
        <title>The genome of Rhizophagus clarus HR1 reveals common genetic basis of auxotrophy among arbuscular mycorrhizal fungi.</title>
        <authorList>
            <person name="Kobayashi Y."/>
        </authorList>
    </citation>
    <scope>NUCLEOTIDE SEQUENCE [LARGE SCALE GENOMIC DNA]</scope>
    <source>
        <strain evidence="2 4">HR1</strain>
    </source>
</reference>
<dbReference type="GO" id="GO:0003690">
    <property type="term" value="F:double-stranded DNA binding"/>
    <property type="evidence" value="ECO:0007669"/>
    <property type="project" value="TreeGrafter"/>
</dbReference>
<accession>A0A2Z6SBR3</accession>
<dbReference type="PROSITE" id="PS50162">
    <property type="entry name" value="RECA_2"/>
    <property type="match status" value="1"/>
</dbReference>
<dbReference type="GO" id="GO:0140664">
    <property type="term" value="F:ATP-dependent DNA damage sensor activity"/>
    <property type="evidence" value="ECO:0007669"/>
    <property type="project" value="InterPro"/>
</dbReference>
<dbReference type="AlphaFoldDB" id="A0A2Z6SBR3"/>
<dbReference type="GO" id="GO:0000400">
    <property type="term" value="F:four-way junction DNA binding"/>
    <property type="evidence" value="ECO:0007669"/>
    <property type="project" value="TreeGrafter"/>
</dbReference>
<evidence type="ECO:0000313" key="2">
    <source>
        <dbReference type="EMBL" id="GBC07180.1"/>
    </source>
</evidence>
<proteinExistence type="predicted"/>
<dbReference type="InterPro" id="IPR027417">
    <property type="entry name" value="P-loop_NTPase"/>
</dbReference>
<dbReference type="Gene3D" id="3.40.50.300">
    <property type="entry name" value="P-loop containing nucleotide triphosphate hydrolases"/>
    <property type="match status" value="1"/>
</dbReference>
<dbReference type="STRING" id="94130.A0A2Z6SBR3"/>
<dbReference type="GO" id="GO:0061982">
    <property type="term" value="P:meiosis I cell cycle process"/>
    <property type="evidence" value="ECO:0007669"/>
    <property type="project" value="UniProtKB-ARBA"/>
</dbReference>
<dbReference type="Pfam" id="PF08423">
    <property type="entry name" value="Rad51"/>
    <property type="match status" value="1"/>
</dbReference>